<accession>A0ACB5TK32</accession>
<proteinExistence type="predicted"/>
<comment type="caution">
    <text evidence="1">The sequence shown here is derived from an EMBL/GenBank/DDBJ whole genome shotgun (WGS) entry which is preliminary data.</text>
</comment>
<evidence type="ECO:0000313" key="2">
    <source>
        <dbReference type="Proteomes" id="UP001165101"/>
    </source>
</evidence>
<name>A0ACB5TK32_CANBO</name>
<organism evidence="1 2">
    <name type="scientific">Candida boidinii</name>
    <name type="common">Yeast</name>
    <dbReference type="NCBI Taxonomy" id="5477"/>
    <lineage>
        <taxon>Eukaryota</taxon>
        <taxon>Fungi</taxon>
        <taxon>Dikarya</taxon>
        <taxon>Ascomycota</taxon>
        <taxon>Saccharomycotina</taxon>
        <taxon>Pichiomycetes</taxon>
        <taxon>Pichiales</taxon>
        <taxon>Pichiaceae</taxon>
        <taxon>Ogataea</taxon>
        <taxon>Ogataea/Candida clade</taxon>
    </lineage>
</organism>
<sequence length="737" mass="86678">MKSKQNTSLVRLSNDFIDSQKTIYRLKPLDDTELENSIGSVENEAHFYREGVPFESEIPFLRLMNGKEPIENVHKRYNLFQQYWGELSPKIDFLLSSLNVELLGELKKFLVEDNDFLSNQSDGGVTNIFKIDDKLKINTAFLNLGSNISNHSRLLNKTIEFLQNDQYNSPNGKIVINEEVDDELMEVTKDGESISEEVKPVEKKVKQDIEIIRLNSKNCGSIKSAIKTIIVSLLEKINKEKGFSLKTTLDDYSDDDDENEEEEINDYDNEDSRNINSNNNNNNDDPFMNFRSTSRVDLDMVMDYLKYKNKKLIIIIEDIDSFNLKILNLLVKIFWYYLNDNLNKISLIIGISTSILIIFDKLSKNLINYLNFKKFEIDNSDKIIENLFDLILFDKESINDKLIFDPLIINELNDLYNTNLLSVNRFISIIKLLYMNKFFNQPMSYLIDNDENEIQLSDNYIELLRRFKSVKRFDEYLKYNNNSNLILSIKESQFFVKSIVENDKEEIIKNFKFFYKILKNYNTNLINLINFIDFLQDFLIDLNFKKWVNKFELYLIIFQNLNSMSKSNDNKNTSSSSTSSDLNFLNFIFEKLGEIEDELIYKIFIDSIKENQEWVNILGIDIKNNEIKNKDKAINNLQKMISKVLINLNLSQLPFNEIFLIDYHYLFNVKLTINPNLRYNLNNSMTNSRYYLINYLHINNEELVRRFGEGGIGCIVKRIRLSTFTIFILLSSTHYLN</sequence>
<protein>
    <submittedName>
        <fullName evidence="1">Unnamed protein product</fullName>
    </submittedName>
</protein>
<gene>
    <name evidence="1" type="ORF">Cboi01_000176300</name>
</gene>
<dbReference type="Proteomes" id="UP001165101">
    <property type="component" value="Unassembled WGS sequence"/>
</dbReference>
<reference evidence="1" key="1">
    <citation type="submission" date="2023-04" db="EMBL/GenBank/DDBJ databases">
        <title>Candida boidinii NBRC 1967.</title>
        <authorList>
            <person name="Ichikawa N."/>
            <person name="Sato H."/>
            <person name="Tonouchi N."/>
        </authorList>
    </citation>
    <scope>NUCLEOTIDE SEQUENCE</scope>
    <source>
        <strain evidence="1">NBRC 1967</strain>
    </source>
</reference>
<dbReference type="EMBL" id="BSXV01000698">
    <property type="protein sequence ID" value="GME90243.1"/>
    <property type="molecule type" value="Genomic_DNA"/>
</dbReference>
<evidence type="ECO:0000313" key="1">
    <source>
        <dbReference type="EMBL" id="GME90243.1"/>
    </source>
</evidence>
<keyword evidence="2" id="KW-1185">Reference proteome</keyword>